<dbReference type="Proteomes" id="UP001501243">
    <property type="component" value="Unassembled WGS sequence"/>
</dbReference>
<dbReference type="SUPFAM" id="SSF53756">
    <property type="entry name" value="UDP-Glycosyltransferase/glycogen phosphorylase"/>
    <property type="match status" value="1"/>
</dbReference>
<reference evidence="4" key="1">
    <citation type="journal article" date="2019" name="Int. J. Syst. Evol. Microbiol.">
        <title>The Global Catalogue of Microorganisms (GCM) 10K type strain sequencing project: providing services to taxonomists for standard genome sequencing and annotation.</title>
        <authorList>
            <consortium name="The Broad Institute Genomics Platform"/>
            <consortium name="The Broad Institute Genome Sequencing Center for Infectious Disease"/>
            <person name="Wu L."/>
            <person name="Ma J."/>
        </authorList>
    </citation>
    <scope>NUCLEOTIDE SEQUENCE [LARGE SCALE GENOMIC DNA]</scope>
    <source>
        <strain evidence="4">JCM 17841</strain>
    </source>
</reference>
<dbReference type="CDD" id="cd03789">
    <property type="entry name" value="GT9_LPS_heptosyltransferase"/>
    <property type="match status" value="1"/>
</dbReference>
<comment type="caution">
    <text evidence="3">The sequence shown here is derived from an EMBL/GenBank/DDBJ whole genome shotgun (WGS) entry which is preliminary data.</text>
</comment>
<gene>
    <name evidence="3" type="ORF">GCM10023172_14610</name>
</gene>
<dbReference type="Pfam" id="PF01075">
    <property type="entry name" value="Glyco_transf_9"/>
    <property type="match status" value="1"/>
</dbReference>
<accession>A0ABP8Q8Y1</accession>
<evidence type="ECO:0000256" key="2">
    <source>
        <dbReference type="ARBA" id="ARBA00022679"/>
    </source>
</evidence>
<dbReference type="InterPro" id="IPR002201">
    <property type="entry name" value="Glyco_trans_9"/>
</dbReference>
<organism evidence="3 4">
    <name type="scientific">Hymenobacter ginsengisoli</name>
    <dbReference type="NCBI Taxonomy" id="1051626"/>
    <lineage>
        <taxon>Bacteria</taxon>
        <taxon>Pseudomonadati</taxon>
        <taxon>Bacteroidota</taxon>
        <taxon>Cytophagia</taxon>
        <taxon>Cytophagales</taxon>
        <taxon>Hymenobacteraceae</taxon>
        <taxon>Hymenobacter</taxon>
    </lineage>
</organism>
<dbReference type="Gene3D" id="3.40.50.2000">
    <property type="entry name" value="Glycogen Phosphorylase B"/>
    <property type="match status" value="2"/>
</dbReference>
<protein>
    <submittedName>
        <fullName evidence="3">Glycosyltransferase family 9 protein</fullName>
    </submittedName>
</protein>
<dbReference type="PANTHER" id="PTHR30160">
    <property type="entry name" value="TETRAACYLDISACCHARIDE 4'-KINASE-RELATED"/>
    <property type="match status" value="1"/>
</dbReference>
<dbReference type="InterPro" id="IPR051199">
    <property type="entry name" value="LPS_LOS_Heptosyltrfase"/>
</dbReference>
<sequence length="340" mass="36739">MAPTSSTLLIQTAFIGDVILATALVEYLAKREPGEPLDVLVRRGNEGLLVGNPHIRRVLIWDKKNRKYPNLLRLLGQIRQAKYGRVVTLQRFASTGFLTAFSGATERVGFAENPFSRFFTRRVPHIIGDGTHEVARNLQLLPEAVITHPLPQPRLYPSPADEATAAPYAAVGDYVCLAPTSVWFTKQYPEEKWLELLAALPASLPVYLLGGPPDAAACERLAQAASRPGLVNLSGKLSLPASAALMRGAVLNYVNDSAPLHLCSAVDAPVCAIFCSTVPAFGFGPLSSFSRVVEHPGPLACRPCGLHGHARCPLGHFRCAREIDTAQLLAVLAEARAWRG</sequence>
<dbReference type="EMBL" id="BAABGQ010000005">
    <property type="protein sequence ID" value="GAA4498183.1"/>
    <property type="molecule type" value="Genomic_DNA"/>
</dbReference>
<keyword evidence="2" id="KW-0808">Transferase</keyword>
<name>A0ABP8Q8Y1_9BACT</name>
<evidence type="ECO:0000313" key="4">
    <source>
        <dbReference type="Proteomes" id="UP001501243"/>
    </source>
</evidence>
<keyword evidence="4" id="KW-1185">Reference proteome</keyword>
<dbReference type="PANTHER" id="PTHR30160:SF1">
    <property type="entry name" value="LIPOPOLYSACCHARIDE 1,2-N-ACETYLGLUCOSAMINETRANSFERASE-RELATED"/>
    <property type="match status" value="1"/>
</dbReference>
<keyword evidence="1" id="KW-0328">Glycosyltransferase</keyword>
<dbReference type="RefSeq" id="WP_208130843.1">
    <property type="nucleotide sequence ID" value="NZ_BAABGQ010000005.1"/>
</dbReference>
<evidence type="ECO:0000313" key="3">
    <source>
        <dbReference type="EMBL" id="GAA4498183.1"/>
    </source>
</evidence>
<evidence type="ECO:0000256" key="1">
    <source>
        <dbReference type="ARBA" id="ARBA00022676"/>
    </source>
</evidence>
<proteinExistence type="predicted"/>